<comment type="cofactor">
    <cofactor evidence="8 11">
        <name>Mg(2+)</name>
        <dbReference type="ChEBI" id="CHEBI:18420"/>
    </cofactor>
    <text evidence="8 11">Binds 1 Mg(2+) ion per subunit.</text>
</comment>
<reference evidence="12 13" key="1">
    <citation type="submission" date="2015-07" db="EMBL/GenBank/DDBJ databases">
        <authorList>
            <person name="Noorani M."/>
        </authorList>
    </citation>
    <scope>NUCLEOTIDE SEQUENCE [LARGE SCALE GENOMIC DNA]</scope>
    <source>
        <strain evidence="12 13">KCTC 42284</strain>
    </source>
</reference>
<protein>
    <recommendedName>
        <fullName evidence="8">3-methyl-2-oxobutanoate hydroxymethyltransferase</fullName>
        <ecNumber evidence="8">2.1.2.11</ecNumber>
    </recommendedName>
    <alternativeName>
        <fullName evidence="8">Ketopantoate hydroxymethyltransferase</fullName>
        <shortName evidence="8">KPHMT</shortName>
    </alternativeName>
</protein>
<dbReference type="PANTHER" id="PTHR20881">
    <property type="entry name" value="3-METHYL-2-OXOBUTANOATE HYDROXYMETHYLTRANSFERASE"/>
    <property type="match status" value="1"/>
</dbReference>
<comment type="catalytic activity">
    <reaction evidence="8">
        <text>(6R)-5,10-methylene-5,6,7,8-tetrahydrofolate + 3-methyl-2-oxobutanoate + H2O = 2-dehydropantoate + (6S)-5,6,7,8-tetrahydrofolate</text>
        <dbReference type="Rhea" id="RHEA:11824"/>
        <dbReference type="ChEBI" id="CHEBI:11561"/>
        <dbReference type="ChEBI" id="CHEBI:11851"/>
        <dbReference type="ChEBI" id="CHEBI:15377"/>
        <dbReference type="ChEBI" id="CHEBI:15636"/>
        <dbReference type="ChEBI" id="CHEBI:57453"/>
        <dbReference type="EC" id="2.1.2.11"/>
    </reaction>
</comment>
<evidence type="ECO:0000256" key="8">
    <source>
        <dbReference type="HAMAP-Rule" id="MF_00156"/>
    </source>
</evidence>
<dbReference type="EC" id="2.1.2.11" evidence="8"/>
<evidence type="ECO:0000256" key="4">
    <source>
        <dbReference type="ARBA" id="ARBA00022655"/>
    </source>
</evidence>
<keyword evidence="12" id="KW-0489">Methyltransferase</keyword>
<dbReference type="GO" id="GO:0008168">
    <property type="term" value="F:methyltransferase activity"/>
    <property type="evidence" value="ECO:0007669"/>
    <property type="project" value="UniProtKB-KW"/>
</dbReference>
<dbReference type="InterPro" id="IPR040442">
    <property type="entry name" value="Pyrv_kinase-like_dom_sf"/>
</dbReference>
<dbReference type="GO" id="GO:0015940">
    <property type="term" value="P:pantothenate biosynthetic process"/>
    <property type="evidence" value="ECO:0007669"/>
    <property type="project" value="UniProtKB-UniRule"/>
</dbReference>
<evidence type="ECO:0000313" key="12">
    <source>
        <dbReference type="EMBL" id="AKS41298.1"/>
    </source>
</evidence>
<comment type="similarity">
    <text evidence="2 8">Belongs to the PanB family.</text>
</comment>
<dbReference type="OrthoDB" id="9781789at2"/>
<feature type="active site" description="Proton acceptor" evidence="8 9">
    <location>
        <position position="185"/>
    </location>
</feature>
<name>A0A0K0XUD7_9GAMM</name>
<feature type="binding site" evidence="8 10">
    <location>
        <position position="116"/>
    </location>
    <ligand>
        <name>3-methyl-2-oxobutanoate</name>
        <dbReference type="ChEBI" id="CHEBI:11851"/>
    </ligand>
</feature>
<keyword evidence="4 8" id="KW-0566">Pantothenate biosynthesis</keyword>
<evidence type="ECO:0000256" key="5">
    <source>
        <dbReference type="ARBA" id="ARBA00022679"/>
    </source>
</evidence>
<dbReference type="InterPro" id="IPR003700">
    <property type="entry name" value="Pantoate_hydroxy_MeTrfase"/>
</dbReference>
<feature type="binding site" evidence="8 11">
    <location>
        <position position="118"/>
    </location>
    <ligand>
        <name>Mg(2+)</name>
        <dbReference type="ChEBI" id="CHEBI:18420"/>
    </ligand>
</feature>
<evidence type="ECO:0000256" key="11">
    <source>
        <dbReference type="PIRSR" id="PIRSR000388-3"/>
    </source>
</evidence>
<keyword evidence="8" id="KW-0963">Cytoplasm</keyword>
<evidence type="ECO:0000256" key="7">
    <source>
        <dbReference type="ARBA" id="ARBA00056497"/>
    </source>
</evidence>
<dbReference type="AlphaFoldDB" id="A0A0K0XUD7"/>
<evidence type="ECO:0000256" key="3">
    <source>
        <dbReference type="ARBA" id="ARBA00011424"/>
    </source>
</evidence>
<dbReference type="InterPro" id="IPR015813">
    <property type="entry name" value="Pyrv/PenolPyrv_kinase-like_dom"/>
</dbReference>
<dbReference type="SUPFAM" id="SSF51621">
    <property type="entry name" value="Phosphoenolpyruvate/pyruvate domain"/>
    <property type="match status" value="1"/>
</dbReference>
<evidence type="ECO:0000256" key="10">
    <source>
        <dbReference type="PIRSR" id="PIRSR000388-2"/>
    </source>
</evidence>
<dbReference type="FunFam" id="3.20.20.60:FF:000003">
    <property type="entry name" value="3-methyl-2-oxobutanoate hydroxymethyltransferase"/>
    <property type="match status" value="1"/>
</dbReference>
<feature type="binding site" evidence="8 11">
    <location>
        <position position="88"/>
    </location>
    <ligand>
        <name>Mg(2+)</name>
        <dbReference type="ChEBI" id="CHEBI:18420"/>
    </ligand>
</feature>
<accession>A0A0K0XUD7</accession>
<comment type="subunit">
    <text evidence="3 8">Homodecamer; pentamer of dimers.</text>
</comment>
<evidence type="ECO:0000313" key="13">
    <source>
        <dbReference type="Proteomes" id="UP000066624"/>
    </source>
</evidence>
<dbReference type="UniPathway" id="UPA00028">
    <property type="reaction ID" value="UER00003"/>
</dbReference>
<keyword evidence="13" id="KW-1185">Reference proteome</keyword>
<evidence type="ECO:0000256" key="9">
    <source>
        <dbReference type="PIRSR" id="PIRSR000388-1"/>
    </source>
</evidence>
<feature type="binding site" evidence="8 10">
    <location>
        <position position="88"/>
    </location>
    <ligand>
        <name>3-methyl-2-oxobutanoate</name>
        <dbReference type="ChEBI" id="CHEBI:11851"/>
    </ligand>
</feature>
<organism evidence="12 13">
    <name type="scientific">Wenzhouxiangella marina</name>
    <dbReference type="NCBI Taxonomy" id="1579979"/>
    <lineage>
        <taxon>Bacteria</taxon>
        <taxon>Pseudomonadati</taxon>
        <taxon>Pseudomonadota</taxon>
        <taxon>Gammaproteobacteria</taxon>
        <taxon>Chromatiales</taxon>
        <taxon>Wenzhouxiangellaceae</taxon>
        <taxon>Wenzhouxiangella</taxon>
    </lineage>
</organism>
<feature type="binding site" evidence="8 11">
    <location>
        <position position="49"/>
    </location>
    <ligand>
        <name>Mg(2+)</name>
        <dbReference type="ChEBI" id="CHEBI:18420"/>
    </ligand>
</feature>
<dbReference type="Proteomes" id="UP000066624">
    <property type="component" value="Chromosome"/>
</dbReference>
<feature type="binding site" evidence="8 10">
    <location>
        <begin position="49"/>
        <end position="50"/>
    </location>
    <ligand>
        <name>3-methyl-2-oxobutanoate</name>
        <dbReference type="ChEBI" id="CHEBI:11851"/>
    </ligand>
</feature>
<dbReference type="EMBL" id="CP012154">
    <property type="protein sequence ID" value="AKS41298.1"/>
    <property type="molecule type" value="Genomic_DNA"/>
</dbReference>
<comment type="pathway">
    <text evidence="1 8">Cofactor biosynthesis; (R)-pantothenate biosynthesis; (R)-pantoate from 3-methyl-2-oxobutanoate: step 1/2.</text>
</comment>
<dbReference type="PANTHER" id="PTHR20881:SF0">
    <property type="entry name" value="3-METHYL-2-OXOBUTANOATE HYDROXYMETHYLTRANSFERASE"/>
    <property type="match status" value="1"/>
</dbReference>
<dbReference type="NCBIfam" id="TIGR00222">
    <property type="entry name" value="panB"/>
    <property type="match status" value="1"/>
</dbReference>
<dbReference type="RefSeq" id="WP_049724943.1">
    <property type="nucleotide sequence ID" value="NZ_CP012154.1"/>
</dbReference>
<sequence length="268" mass="27657">MSQTARPVTVPALAASKREGRPITMLTAYDASFAASIDRAGVDCVLVGDSLGNVIQGQASTLPVTVDDMVYHTAAVARGLERALLVADLPFLSYHDRSTAMASAGALMRAGAAMVKLEGGAQVVPIVAELVGQGIPVCGHLGLTPQHVHQLGGYRVQGREDEPARQLREDAQALERAGAGMLVLECVPSALAGEIASSLAIPVIGIGAGAGVDGQVLVSYDLLGIGTGRRPKFVKDFLAESGTIASAFEAFVAAVQAREFPAAEHAYD</sequence>
<dbReference type="PIRSF" id="PIRSF000388">
    <property type="entry name" value="Pantoate_hydroxy_MeTrfase"/>
    <property type="match status" value="1"/>
</dbReference>
<dbReference type="HAMAP" id="MF_00156">
    <property type="entry name" value="PanB"/>
    <property type="match status" value="1"/>
</dbReference>
<dbReference type="NCBIfam" id="NF001452">
    <property type="entry name" value="PRK00311.1"/>
    <property type="match status" value="1"/>
</dbReference>
<keyword evidence="5 8" id="KW-0808">Transferase</keyword>
<dbReference type="KEGG" id="wma:WM2015_917"/>
<dbReference type="GO" id="GO:0000287">
    <property type="term" value="F:magnesium ion binding"/>
    <property type="evidence" value="ECO:0007669"/>
    <property type="project" value="TreeGrafter"/>
</dbReference>
<evidence type="ECO:0000256" key="6">
    <source>
        <dbReference type="ARBA" id="ARBA00022723"/>
    </source>
</evidence>
<comment type="subcellular location">
    <subcellularLocation>
        <location evidence="8">Cytoplasm</location>
    </subcellularLocation>
</comment>
<comment type="function">
    <text evidence="7 8">Catalyzes the reversible reaction in which hydroxymethyl group from 5,10-methylenetetrahydrofolate is transferred onto alpha-ketoisovalerate to form ketopantoate.</text>
</comment>
<dbReference type="CDD" id="cd06557">
    <property type="entry name" value="KPHMT-like"/>
    <property type="match status" value="1"/>
</dbReference>
<dbReference type="GO" id="GO:0005737">
    <property type="term" value="C:cytoplasm"/>
    <property type="evidence" value="ECO:0007669"/>
    <property type="project" value="UniProtKB-SubCell"/>
</dbReference>
<proteinExistence type="inferred from homology"/>
<keyword evidence="6 8" id="KW-0479">Metal-binding</keyword>
<evidence type="ECO:0000256" key="1">
    <source>
        <dbReference type="ARBA" id="ARBA00005033"/>
    </source>
</evidence>
<dbReference type="GO" id="GO:0032259">
    <property type="term" value="P:methylation"/>
    <property type="evidence" value="ECO:0007669"/>
    <property type="project" value="UniProtKB-KW"/>
</dbReference>
<dbReference type="PATRIC" id="fig|1579979.3.peg.939"/>
<keyword evidence="8 11" id="KW-0460">Magnesium</keyword>
<gene>
    <name evidence="8" type="primary">panB</name>
    <name evidence="12" type="ORF">WM2015_917</name>
</gene>
<dbReference type="Gene3D" id="3.20.20.60">
    <property type="entry name" value="Phosphoenolpyruvate-binding domains"/>
    <property type="match status" value="1"/>
</dbReference>
<dbReference type="Pfam" id="PF02548">
    <property type="entry name" value="Pantoate_transf"/>
    <property type="match status" value="1"/>
</dbReference>
<dbReference type="STRING" id="1579979.WM2015_917"/>
<dbReference type="GO" id="GO:0003864">
    <property type="term" value="F:3-methyl-2-oxobutanoate hydroxymethyltransferase activity"/>
    <property type="evidence" value="ECO:0007669"/>
    <property type="project" value="UniProtKB-UniRule"/>
</dbReference>
<evidence type="ECO:0000256" key="2">
    <source>
        <dbReference type="ARBA" id="ARBA00008676"/>
    </source>
</evidence>